<dbReference type="InterPro" id="IPR047040">
    <property type="entry name" value="FlhF__GTPase_dom"/>
</dbReference>
<evidence type="ECO:0000256" key="9">
    <source>
        <dbReference type="ARBA" id="ARBA00023134"/>
    </source>
</evidence>
<evidence type="ECO:0000256" key="6">
    <source>
        <dbReference type="ARBA" id="ARBA00022741"/>
    </source>
</evidence>
<dbReference type="GO" id="GO:0005047">
    <property type="term" value="F:signal recognition particle binding"/>
    <property type="evidence" value="ECO:0007669"/>
    <property type="project" value="TreeGrafter"/>
</dbReference>
<evidence type="ECO:0000256" key="7">
    <source>
        <dbReference type="ARBA" id="ARBA00022795"/>
    </source>
</evidence>
<evidence type="ECO:0000259" key="16">
    <source>
        <dbReference type="SMART" id="SM00962"/>
    </source>
</evidence>
<keyword evidence="7" id="KW-1005">Bacterial flagellum biogenesis</keyword>
<feature type="domain" description="SRP54-type proteins GTP-binding" evidence="16">
    <location>
        <begin position="168"/>
        <end position="358"/>
    </location>
</feature>
<dbReference type="GO" id="GO:0005886">
    <property type="term" value="C:plasma membrane"/>
    <property type="evidence" value="ECO:0007669"/>
    <property type="project" value="UniProtKB-SubCell"/>
</dbReference>
<keyword evidence="5" id="KW-1003">Cell membrane</keyword>
<evidence type="ECO:0000256" key="11">
    <source>
        <dbReference type="ARBA" id="ARBA00023225"/>
    </source>
</evidence>
<dbReference type="Gene3D" id="1.20.120.1380">
    <property type="entry name" value="Flagellar FlhF biosynthesis protein, N domain"/>
    <property type="match status" value="1"/>
</dbReference>
<evidence type="ECO:0000256" key="5">
    <source>
        <dbReference type="ARBA" id="ARBA00022475"/>
    </source>
</evidence>
<evidence type="ECO:0000256" key="4">
    <source>
        <dbReference type="ARBA" id="ARBA00022448"/>
    </source>
</evidence>
<protein>
    <recommendedName>
        <fullName evidence="3">Flagellar biosynthesis protein FlhF</fullName>
    </recommendedName>
    <alternativeName>
        <fullName evidence="13">Flagella-associated GTP-binding protein</fullName>
    </alternativeName>
</protein>
<feature type="domain" description="AAA+ ATPase" evidence="15">
    <location>
        <begin position="167"/>
        <end position="310"/>
    </location>
</feature>
<keyword evidence="4" id="KW-0813">Transport</keyword>
<keyword evidence="10" id="KW-0472">Membrane</keyword>
<evidence type="ECO:0000256" key="12">
    <source>
        <dbReference type="ARBA" id="ARBA00025337"/>
    </source>
</evidence>
<name>A0A3B0V7P2_9ZZZZ</name>
<comment type="similarity">
    <text evidence="2">Belongs to the GTP-binding SRP family.</text>
</comment>
<dbReference type="PANTHER" id="PTHR43134">
    <property type="entry name" value="SIGNAL RECOGNITION PARTICLE RECEPTOR SUBUNIT ALPHA"/>
    <property type="match status" value="1"/>
</dbReference>
<evidence type="ECO:0000256" key="10">
    <source>
        <dbReference type="ARBA" id="ARBA00023136"/>
    </source>
</evidence>
<dbReference type="GO" id="GO:0003924">
    <property type="term" value="F:GTPase activity"/>
    <property type="evidence" value="ECO:0007669"/>
    <property type="project" value="InterPro"/>
</dbReference>
<dbReference type="GO" id="GO:0006614">
    <property type="term" value="P:SRP-dependent cotranslational protein targeting to membrane"/>
    <property type="evidence" value="ECO:0007669"/>
    <property type="project" value="InterPro"/>
</dbReference>
<keyword evidence="17" id="KW-0966">Cell projection</keyword>
<evidence type="ECO:0000256" key="1">
    <source>
        <dbReference type="ARBA" id="ARBA00004413"/>
    </source>
</evidence>
<dbReference type="GO" id="GO:0044781">
    <property type="term" value="P:bacterial-type flagellum organization"/>
    <property type="evidence" value="ECO:0007669"/>
    <property type="project" value="UniProtKB-KW"/>
</dbReference>
<dbReference type="GO" id="GO:0015031">
    <property type="term" value="P:protein transport"/>
    <property type="evidence" value="ECO:0007669"/>
    <property type="project" value="UniProtKB-KW"/>
</dbReference>
<evidence type="ECO:0000256" key="8">
    <source>
        <dbReference type="ARBA" id="ARBA00022927"/>
    </source>
</evidence>
<evidence type="ECO:0000313" key="17">
    <source>
        <dbReference type="EMBL" id="VAW36323.1"/>
    </source>
</evidence>
<dbReference type="SMART" id="SM00962">
    <property type="entry name" value="SRP54"/>
    <property type="match status" value="1"/>
</dbReference>
<sequence length="360" mass="39546">MRIKRFEARNHQSAMALVKQELGDDAIILGTKTIGGKGAGQRVEVVAAMDYDLDTLLDHADSSEESGVKPAYDYRTIRRPEQPACKAAALETREQEGLAAIQSEAHDLRLRFANIFNKPAARVNPPPAVKAPARQGKRTPPTVSEVRQWRDQLIDKINLPTAESNCRREIIALVGTTGVGKTTTAAKLAAWHALRRGRSTALISMDCYRIGATDQLRAYARVMRLPCEIALRKNDLGRALARYRDKELIIIDTAGKSPYDDNHIAELGEWFGQGEGIVPHLVLSATTKKEDLAAVVKAYSGLNVGSLLLTKLDETRAYAVLCQQIASTSLPVSFLSTGQRVPEDFVEATRDSLNMLFKQG</sequence>
<keyword evidence="8" id="KW-0653">Protein transport</keyword>
<evidence type="ECO:0000256" key="3">
    <source>
        <dbReference type="ARBA" id="ARBA00014919"/>
    </source>
</evidence>
<keyword evidence="11" id="KW-1006">Bacterial flagellum protein export</keyword>
<comment type="function">
    <text evidence="12">Necessary for flagellar biosynthesis. May be involved in translocation of the flagellum.</text>
</comment>
<keyword evidence="17" id="KW-0969">Cilium</keyword>
<dbReference type="SMART" id="SM00382">
    <property type="entry name" value="AAA"/>
    <property type="match status" value="1"/>
</dbReference>
<evidence type="ECO:0000256" key="14">
    <source>
        <dbReference type="SAM" id="MobiDB-lite"/>
    </source>
</evidence>
<dbReference type="InterPro" id="IPR003593">
    <property type="entry name" value="AAA+_ATPase"/>
</dbReference>
<dbReference type="Gene3D" id="3.40.50.300">
    <property type="entry name" value="P-loop containing nucleotide triphosphate hydrolases"/>
    <property type="match status" value="1"/>
</dbReference>
<dbReference type="PANTHER" id="PTHR43134:SF3">
    <property type="entry name" value="FLAGELLAR BIOSYNTHESIS PROTEIN FLHF"/>
    <property type="match status" value="1"/>
</dbReference>
<dbReference type="GO" id="GO:0005525">
    <property type="term" value="F:GTP binding"/>
    <property type="evidence" value="ECO:0007669"/>
    <property type="project" value="UniProtKB-KW"/>
</dbReference>
<accession>A0A3B0V7P2</accession>
<dbReference type="EMBL" id="UOEX01000169">
    <property type="protein sequence ID" value="VAW36323.1"/>
    <property type="molecule type" value="Genomic_DNA"/>
</dbReference>
<keyword evidence="6" id="KW-0547">Nucleotide-binding</keyword>
<dbReference type="AlphaFoldDB" id="A0A3B0V7P2"/>
<comment type="subcellular location">
    <subcellularLocation>
        <location evidence="1">Cell membrane</location>
        <topology evidence="1">Peripheral membrane protein</topology>
        <orientation evidence="1">Cytoplasmic side</orientation>
    </subcellularLocation>
</comment>
<dbReference type="FunFam" id="3.40.50.300:FF:000695">
    <property type="entry name" value="Flagellar biosynthesis regulator FlhF"/>
    <property type="match status" value="1"/>
</dbReference>
<dbReference type="InterPro" id="IPR027417">
    <property type="entry name" value="P-loop_NTPase"/>
</dbReference>
<dbReference type="InterPro" id="IPR000897">
    <property type="entry name" value="SRP54_GTPase_dom"/>
</dbReference>
<feature type="region of interest" description="Disordered" evidence="14">
    <location>
        <begin position="123"/>
        <end position="144"/>
    </location>
</feature>
<dbReference type="SUPFAM" id="SSF52540">
    <property type="entry name" value="P-loop containing nucleoside triphosphate hydrolases"/>
    <property type="match status" value="1"/>
</dbReference>
<reference evidence="17" key="1">
    <citation type="submission" date="2018-06" db="EMBL/GenBank/DDBJ databases">
        <authorList>
            <person name="Zhirakovskaya E."/>
        </authorList>
    </citation>
    <scope>NUCLEOTIDE SEQUENCE</scope>
</reference>
<keyword evidence="17" id="KW-0282">Flagellum</keyword>
<organism evidence="17">
    <name type="scientific">hydrothermal vent metagenome</name>
    <dbReference type="NCBI Taxonomy" id="652676"/>
    <lineage>
        <taxon>unclassified sequences</taxon>
        <taxon>metagenomes</taxon>
        <taxon>ecological metagenomes</taxon>
    </lineage>
</organism>
<proteinExistence type="inferred from homology"/>
<gene>
    <name evidence="17" type="ORF">MNBD_DELTA03-979</name>
</gene>
<dbReference type="CDD" id="cd17873">
    <property type="entry name" value="FlhF"/>
    <property type="match status" value="1"/>
</dbReference>
<evidence type="ECO:0000259" key="15">
    <source>
        <dbReference type="SMART" id="SM00382"/>
    </source>
</evidence>
<evidence type="ECO:0000256" key="2">
    <source>
        <dbReference type="ARBA" id="ARBA00008531"/>
    </source>
</evidence>
<evidence type="ECO:0000256" key="13">
    <source>
        <dbReference type="ARBA" id="ARBA00030866"/>
    </source>
</evidence>
<dbReference type="Pfam" id="PF00448">
    <property type="entry name" value="SRP54"/>
    <property type="match status" value="1"/>
</dbReference>
<keyword evidence="9" id="KW-0342">GTP-binding</keyword>